<evidence type="ECO:0000313" key="3">
    <source>
        <dbReference type="EMBL" id="SDB80939.1"/>
    </source>
</evidence>
<dbReference type="Pfam" id="PF19898">
    <property type="entry name" value="DUF6371"/>
    <property type="match status" value="1"/>
</dbReference>
<protein>
    <recommendedName>
        <fullName evidence="5">Toprim-like</fullName>
    </recommendedName>
</protein>
<dbReference type="RefSeq" id="WP_092433866.1">
    <property type="nucleotide sequence ID" value="NZ_FMYP01000001.1"/>
</dbReference>
<gene>
    <name evidence="3" type="ORF">SAMN05216323_10012</name>
</gene>
<dbReference type="NCBIfam" id="NF040506">
    <property type="entry name" value="PG0870_Nterm"/>
    <property type="match status" value="1"/>
</dbReference>
<accession>A0A1G6GGC2</accession>
<evidence type="ECO:0000313" key="4">
    <source>
        <dbReference type="Proteomes" id="UP000199452"/>
    </source>
</evidence>
<dbReference type="OrthoDB" id="1068350at2"/>
<dbReference type="InterPro" id="IPR047731">
    <property type="entry name" value="Zinc_ribbon_put"/>
</dbReference>
<dbReference type="Proteomes" id="UP000199452">
    <property type="component" value="Unassembled WGS sequence"/>
</dbReference>
<dbReference type="Pfam" id="PF21957">
    <property type="entry name" value="Zn_ribbon_16"/>
    <property type="match status" value="1"/>
</dbReference>
<dbReference type="AlphaFoldDB" id="A0A1G6GGC2"/>
<name>A0A1G6GGC2_9BACT</name>
<keyword evidence="4" id="KW-1185">Reference proteome</keyword>
<evidence type="ECO:0000259" key="1">
    <source>
        <dbReference type="Pfam" id="PF19898"/>
    </source>
</evidence>
<reference evidence="3 4" key="1">
    <citation type="submission" date="2016-09" db="EMBL/GenBank/DDBJ databases">
        <authorList>
            <person name="Capua I."/>
            <person name="De Benedictis P."/>
            <person name="Joannis T."/>
            <person name="Lombin L.H."/>
            <person name="Cattoli G."/>
        </authorList>
    </citation>
    <scope>NUCLEOTIDE SEQUENCE [LARGE SCALE GENOMIC DNA]</scope>
    <source>
        <strain evidence="3 4">A7P-90m</strain>
    </source>
</reference>
<evidence type="ECO:0000259" key="2">
    <source>
        <dbReference type="Pfam" id="PF21957"/>
    </source>
</evidence>
<organism evidence="3 4">
    <name type="scientific">Williamwhitmania taraxaci</name>
    <dbReference type="NCBI Taxonomy" id="1640674"/>
    <lineage>
        <taxon>Bacteria</taxon>
        <taxon>Pseudomonadati</taxon>
        <taxon>Bacteroidota</taxon>
        <taxon>Bacteroidia</taxon>
        <taxon>Bacteroidales</taxon>
        <taxon>Williamwhitmaniaceae</taxon>
        <taxon>Williamwhitmania</taxon>
    </lineage>
</organism>
<dbReference type="EMBL" id="FMYP01000001">
    <property type="protein sequence ID" value="SDB80939.1"/>
    <property type="molecule type" value="Genomic_DNA"/>
</dbReference>
<proteinExistence type="predicted"/>
<dbReference type="InterPro" id="IPR045951">
    <property type="entry name" value="DUF6371"/>
</dbReference>
<dbReference type="STRING" id="1640674.SAMN05216323_10012"/>
<sequence>MKNPIEFTLEKYSGKKSRFTCPKCNRAGEFTRYVHPETGERLPPYVGICNRKDKCGYAYSNGDYIRENPGAHANERITSALPKPVIPPSFMNWALLSKSMSHYPENNLYLFLCNLVGMKEAEAILAKYYVGTSKHWAGASVYWQVDLQSNVRSGKVMLYNSETGKRQHKKQTWVHAVMGLKGFNLSQCLFGEHLLGLEENREKGVAIVESEKTAIIASRFIDSVVWLATGGLELLNPATNPAKFKPLIGRQVILYPDLSLPNSFNGDTAFKSWTRKAEFLRFMGVKVTVSELLENVATDEERENGFDIADYLIRK</sequence>
<evidence type="ECO:0008006" key="5">
    <source>
        <dbReference type="Google" id="ProtNLM"/>
    </source>
</evidence>
<feature type="domain" description="Zinc beta-ribbon finger putative" evidence="2">
    <location>
        <begin position="6"/>
        <end position="69"/>
    </location>
</feature>
<feature type="domain" description="DUF6371" evidence="1">
    <location>
        <begin position="106"/>
        <end position="258"/>
    </location>
</feature>